<organism evidence="2 3">
    <name type="scientific">Ensete ventricosum</name>
    <name type="common">Abyssinian banana</name>
    <name type="synonym">Musa ensete</name>
    <dbReference type="NCBI Taxonomy" id="4639"/>
    <lineage>
        <taxon>Eukaryota</taxon>
        <taxon>Viridiplantae</taxon>
        <taxon>Streptophyta</taxon>
        <taxon>Embryophyta</taxon>
        <taxon>Tracheophyta</taxon>
        <taxon>Spermatophyta</taxon>
        <taxon>Magnoliopsida</taxon>
        <taxon>Liliopsida</taxon>
        <taxon>Zingiberales</taxon>
        <taxon>Musaceae</taxon>
        <taxon>Ensete</taxon>
    </lineage>
</organism>
<dbReference type="EMBL" id="AMZH03007747">
    <property type="protein sequence ID" value="RRT60534.1"/>
    <property type="molecule type" value="Genomic_DNA"/>
</dbReference>
<gene>
    <name evidence="2" type="ORF">B296_00021523</name>
</gene>
<reference evidence="2 3" key="1">
    <citation type="journal article" date="2014" name="Agronomy (Basel)">
        <title>A Draft Genome Sequence for Ensete ventricosum, the Drought-Tolerant Tree Against Hunger.</title>
        <authorList>
            <person name="Harrison J."/>
            <person name="Moore K.A."/>
            <person name="Paszkiewicz K."/>
            <person name="Jones T."/>
            <person name="Grant M."/>
            <person name="Ambacheew D."/>
            <person name="Muzemil S."/>
            <person name="Studholme D.J."/>
        </authorList>
    </citation>
    <scope>NUCLEOTIDE SEQUENCE [LARGE SCALE GENOMIC DNA]</scope>
</reference>
<proteinExistence type="predicted"/>
<evidence type="ECO:0000313" key="3">
    <source>
        <dbReference type="Proteomes" id="UP000287651"/>
    </source>
</evidence>
<protein>
    <submittedName>
        <fullName evidence="2">Uncharacterized protein</fullName>
    </submittedName>
</protein>
<dbReference type="AlphaFoldDB" id="A0A426Z979"/>
<evidence type="ECO:0000313" key="2">
    <source>
        <dbReference type="EMBL" id="RRT60534.1"/>
    </source>
</evidence>
<feature type="compositionally biased region" description="Polar residues" evidence="1">
    <location>
        <begin position="61"/>
        <end position="70"/>
    </location>
</feature>
<accession>A0A426Z979</accession>
<name>A0A426Z979_ENSVE</name>
<comment type="caution">
    <text evidence="2">The sequence shown here is derived from an EMBL/GenBank/DDBJ whole genome shotgun (WGS) entry which is preliminary data.</text>
</comment>
<feature type="region of interest" description="Disordered" evidence="1">
    <location>
        <begin position="51"/>
        <end position="70"/>
    </location>
</feature>
<sequence>MTPVTNRLIVAPTPARSRFSSVATDCCPLTCEKPLSFCSCHRPVATDYPLSATSGDLVEQPPSSTTTPLG</sequence>
<evidence type="ECO:0000256" key="1">
    <source>
        <dbReference type="SAM" id="MobiDB-lite"/>
    </source>
</evidence>
<dbReference type="Proteomes" id="UP000287651">
    <property type="component" value="Unassembled WGS sequence"/>
</dbReference>